<dbReference type="InterPro" id="IPR010259">
    <property type="entry name" value="S8pro/Inhibitor_I9"/>
</dbReference>
<dbReference type="GO" id="GO:0006508">
    <property type="term" value="P:proteolysis"/>
    <property type="evidence" value="ECO:0007669"/>
    <property type="project" value="UniProtKB-KW"/>
</dbReference>
<proteinExistence type="inferred from homology"/>
<keyword evidence="11" id="KW-1185">Reference proteome</keyword>
<evidence type="ECO:0000259" key="8">
    <source>
        <dbReference type="Pfam" id="PF00082"/>
    </source>
</evidence>
<feature type="chain" id="PRO_5042501656" evidence="7">
    <location>
        <begin position="17"/>
        <end position="389"/>
    </location>
</feature>
<evidence type="ECO:0000313" key="11">
    <source>
        <dbReference type="Proteomes" id="UP001251528"/>
    </source>
</evidence>
<feature type="active site" description="Charge relay system" evidence="6">
    <location>
        <position position="146"/>
    </location>
</feature>
<dbReference type="Pfam" id="PF05922">
    <property type="entry name" value="Inhibitor_I9"/>
    <property type="match status" value="1"/>
</dbReference>
<dbReference type="SUPFAM" id="SSF52743">
    <property type="entry name" value="Subtilisin-like"/>
    <property type="match status" value="1"/>
</dbReference>
<feature type="domain" description="Inhibitor I9" evidence="9">
    <location>
        <begin position="39"/>
        <end position="104"/>
    </location>
</feature>
<keyword evidence="2 6" id="KW-0645">Protease</keyword>
<dbReference type="Gene3D" id="3.40.50.200">
    <property type="entry name" value="Peptidase S8/S53 domain"/>
    <property type="match status" value="1"/>
</dbReference>
<dbReference type="InterPro" id="IPR036852">
    <property type="entry name" value="Peptidase_S8/S53_dom_sf"/>
</dbReference>
<evidence type="ECO:0000256" key="2">
    <source>
        <dbReference type="ARBA" id="ARBA00022670"/>
    </source>
</evidence>
<dbReference type="InterPro" id="IPR023827">
    <property type="entry name" value="Peptidase_S8_Asp-AS"/>
</dbReference>
<evidence type="ECO:0000256" key="3">
    <source>
        <dbReference type="ARBA" id="ARBA00022729"/>
    </source>
</evidence>
<dbReference type="PRINTS" id="PR00723">
    <property type="entry name" value="SUBTILISIN"/>
</dbReference>
<dbReference type="FunFam" id="3.40.50.200:FF:000014">
    <property type="entry name" value="Proteinase K"/>
    <property type="match status" value="1"/>
</dbReference>
<dbReference type="GO" id="GO:0004252">
    <property type="term" value="F:serine-type endopeptidase activity"/>
    <property type="evidence" value="ECO:0007669"/>
    <property type="project" value="UniProtKB-UniRule"/>
</dbReference>
<dbReference type="InterPro" id="IPR037045">
    <property type="entry name" value="S8pro/Inhibitor_I9_sf"/>
</dbReference>
<dbReference type="Pfam" id="PF00082">
    <property type="entry name" value="Peptidase_S8"/>
    <property type="match status" value="1"/>
</dbReference>
<keyword evidence="3 7" id="KW-0732">Signal</keyword>
<keyword evidence="4 6" id="KW-0378">Hydrolase</keyword>
<feature type="domain" description="Peptidase S8/S53" evidence="8">
    <location>
        <begin position="144"/>
        <end position="348"/>
    </location>
</feature>
<comment type="similarity">
    <text evidence="1 6">Belongs to the peptidase S8 family.</text>
</comment>
<feature type="signal peptide" evidence="7">
    <location>
        <begin position="1"/>
        <end position="16"/>
    </location>
</feature>
<dbReference type="InterPro" id="IPR015500">
    <property type="entry name" value="Peptidase_S8_subtilisin-rel"/>
</dbReference>
<keyword evidence="5 6" id="KW-0720">Serine protease</keyword>
<protein>
    <submittedName>
        <fullName evidence="10">Uncharacterized protein</fullName>
    </submittedName>
</protein>
<sequence length="389" mass="39992">MRCLALLGLLSTIVAGSPAAGRDGLAPLLHPRGDIVPNSYIVMLKERASASSFDGVLSALSVHRDHVYQHAIKGFAAKLDAATVTELRKHPDVDFIEHDAIVKVNGYVVQKNAPWNLARISHRKRGSTEYVSSDTAGAGTCSYIIDTGVDATHPLFGGRASQIKTFVGGANTDGNGHGTHLAGIIGANTYGVARKTKILGVKALDDSGSGPYSVIIAAMDFVAKDYKTRGCPRGAMCNMSIGGSYSAAVNKAAASLVSSGVFTSVAAGGSNMDLKGTSPASEPTVCTVGASNENDERASNSNYGPGLDIFAPGANIISTWLGGKTATLSGSSMSAAHITGIGAYIASLEGFPGAQQLCKRLQDLATKNVLKNVPSGTPNLLAFNGNPTG</sequence>
<gene>
    <name evidence="10" type="ORF">QQS21_010573</name>
</gene>
<dbReference type="Proteomes" id="UP001251528">
    <property type="component" value="Unassembled WGS sequence"/>
</dbReference>
<dbReference type="PROSITE" id="PS51892">
    <property type="entry name" value="SUBTILASE"/>
    <property type="match status" value="1"/>
</dbReference>
<evidence type="ECO:0000256" key="1">
    <source>
        <dbReference type="ARBA" id="ARBA00011073"/>
    </source>
</evidence>
<evidence type="ECO:0000259" key="9">
    <source>
        <dbReference type="Pfam" id="PF05922"/>
    </source>
</evidence>
<dbReference type="PANTHER" id="PTHR43806:SF58">
    <property type="entry name" value="ALKALINE PROTEASE 1-RELATED"/>
    <property type="match status" value="1"/>
</dbReference>
<feature type="active site" description="Charge relay system" evidence="6">
    <location>
        <position position="332"/>
    </location>
</feature>
<evidence type="ECO:0000256" key="5">
    <source>
        <dbReference type="ARBA" id="ARBA00022825"/>
    </source>
</evidence>
<dbReference type="InterPro" id="IPR050131">
    <property type="entry name" value="Peptidase_S8_subtilisin-like"/>
</dbReference>
<evidence type="ECO:0000256" key="6">
    <source>
        <dbReference type="PROSITE-ProRule" id="PRU01240"/>
    </source>
</evidence>
<dbReference type="GO" id="GO:0005576">
    <property type="term" value="C:extracellular region"/>
    <property type="evidence" value="ECO:0007669"/>
    <property type="project" value="UniProtKB-ARBA"/>
</dbReference>
<evidence type="ECO:0000313" key="10">
    <source>
        <dbReference type="EMBL" id="KAK2591719.1"/>
    </source>
</evidence>
<feature type="active site" description="Charge relay system" evidence="6">
    <location>
        <position position="177"/>
    </location>
</feature>
<evidence type="ECO:0000256" key="4">
    <source>
        <dbReference type="ARBA" id="ARBA00022801"/>
    </source>
</evidence>
<evidence type="ECO:0000256" key="7">
    <source>
        <dbReference type="SAM" id="SignalP"/>
    </source>
</evidence>
<dbReference type="AlphaFoldDB" id="A0AAJ0FU24"/>
<accession>A0AAJ0FU24</accession>
<dbReference type="PANTHER" id="PTHR43806">
    <property type="entry name" value="PEPTIDASE S8"/>
    <property type="match status" value="1"/>
</dbReference>
<dbReference type="EMBL" id="JASWJB010000313">
    <property type="protein sequence ID" value="KAK2591719.1"/>
    <property type="molecule type" value="Genomic_DNA"/>
</dbReference>
<name>A0AAJ0FU24_9HYPO</name>
<dbReference type="PROSITE" id="PS00136">
    <property type="entry name" value="SUBTILASE_ASP"/>
    <property type="match status" value="1"/>
</dbReference>
<comment type="caution">
    <text evidence="10">The sequence shown here is derived from an EMBL/GenBank/DDBJ whole genome shotgun (WGS) entry which is preliminary data.</text>
</comment>
<reference evidence="10" key="1">
    <citation type="submission" date="2023-06" db="EMBL/GenBank/DDBJ databases">
        <title>Conoideocrella luteorostrata (Hypocreales: Clavicipitaceae), a potential biocontrol fungus for elongate hemlock scale in United States Christmas tree production areas.</title>
        <authorList>
            <person name="Barrett H."/>
            <person name="Lovett B."/>
            <person name="Macias A.M."/>
            <person name="Stajich J.E."/>
            <person name="Kasson M.T."/>
        </authorList>
    </citation>
    <scope>NUCLEOTIDE SEQUENCE</scope>
    <source>
        <strain evidence="10">ARSEF 14590</strain>
    </source>
</reference>
<dbReference type="InterPro" id="IPR000209">
    <property type="entry name" value="Peptidase_S8/S53_dom"/>
</dbReference>
<dbReference type="CDD" id="cd04077">
    <property type="entry name" value="Peptidases_S8_PCSK9_ProteinaseK_like"/>
    <property type="match status" value="1"/>
</dbReference>
<dbReference type="Gene3D" id="3.30.70.80">
    <property type="entry name" value="Peptidase S8 propeptide/proteinase inhibitor I9"/>
    <property type="match status" value="1"/>
</dbReference>
<dbReference type="InterPro" id="IPR034193">
    <property type="entry name" value="PCSK9_ProteinaseK-like"/>
</dbReference>
<dbReference type="SUPFAM" id="SSF54897">
    <property type="entry name" value="Protease propeptides/inhibitors"/>
    <property type="match status" value="1"/>
</dbReference>
<organism evidence="10 11">
    <name type="scientific">Conoideocrella luteorostrata</name>
    <dbReference type="NCBI Taxonomy" id="1105319"/>
    <lineage>
        <taxon>Eukaryota</taxon>
        <taxon>Fungi</taxon>
        <taxon>Dikarya</taxon>
        <taxon>Ascomycota</taxon>
        <taxon>Pezizomycotina</taxon>
        <taxon>Sordariomycetes</taxon>
        <taxon>Hypocreomycetidae</taxon>
        <taxon>Hypocreales</taxon>
        <taxon>Clavicipitaceae</taxon>
        <taxon>Conoideocrella</taxon>
    </lineage>
</organism>